<protein>
    <submittedName>
        <fullName evidence="2">Hypothetical membrane protein</fullName>
    </submittedName>
</protein>
<sequence length="133" mass="14890">MRCSKGGVMTDSSDTPDVIQRRERKINRRTLTYGLSVVLATAALVVAIVWLGSRRGECFGTDTLLCSQKDRRLAVFVPSLMLLLGSVGAFLRASLRLHRLRRLYIRPYMAWLLTGLTLVYLAGAFIFIEGNIL</sequence>
<feature type="transmembrane region" description="Helical" evidence="1">
    <location>
        <begin position="73"/>
        <end position="95"/>
    </location>
</feature>
<name>C0ZU62_RHOE4</name>
<dbReference type="AlphaFoldDB" id="C0ZU62"/>
<gene>
    <name evidence="2" type="ordered locus">RER_57700</name>
</gene>
<reference evidence="3" key="1">
    <citation type="submission" date="2005-03" db="EMBL/GenBank/DDBJ databases">
        <title>Comparison of the complete genome sequences of Rhodococcus erythropolis PR4 and Rhodococcus opacus B4.</title>
        <authorList>
            <person name="Takarada H."/>
            <person name="Sekine M."/>
            <person name="Hosoyama A."/>
            <person name="Yamada R."/>
            <person name="Fujisawa T."/>
            <person name="Omata S."/>
            <person name="Shimizu A."/>
            <person name="Tsukatani N."/>
            <person name="Tanikawa S."/>
            <person name="Fujita N."/>
            <person name="Harayama S."/>
        </authorList>
    </citation>
    <scope>NUCLEOTIDE SEQUENCE [LARGE SCALE GENOMIC DNA]</scope>
    <source>
        <strain evidence="3">PR4 / NBRC 100887</strain>
    </source>
</reference>
<proteinExistence type="predicted"/>
<dbReference type="HOGENOM" id="CLU_1990932_0_0_11"/>
<organism evidence="2 3">
    <name type="scientific">Rhodococcus erythropolis (strain PR4 / NBRC 100887)</name>
    <dbReference type="NCBI Taxonomy" id="234621"/>
    <lineage>
        <taxon>Bacteria</taxon>
        <taxon>Bacillati</taxon>
        <taxon>Actinomycetota</taxon>
        <taxon>Actinomycetes</taxon>
        <taxon>Mycobacteriales</taxon>
        <taxon>Nocardiaceae</taxon>
        <taxon>Rhodococcus</taxon>
        <taxon>Rhodococcus erythropolis group</taxon>
    </lineage>
</organism>
<feature type="transmembrane region" description="Helical" evidence="1">
    <location>
        <begin position="107"/>
        <end position="128"/>
    </location>
</feature>
<evidence type="ECO:0000313" key="3">
    <source>
        <dbReference type="Proteomes" id="UP000002204"/>
    </source>
</evidence>
<dbReference type="Proteomes" id="UP000002204">
    <property type="component" value="Chromosome"/>
</dbReference>
<keyword evidence="1" id="KW-0812">Transmembrane</keyword>
<evidence type="ECO:0000256" key="1">
    <source>
        <dbReference type="SAM" id="Phobius"/>
    </source>
</evidence>
<dbReference type="EMBL" id="AP008957">
    <property type="protein sequence ID" value="BAH36478.1"/>
    <property type="molecule type" value="Genomic_DNA"/>
</dbReference>
<reference evidence="2 3" key="2">
    <citation type="journal article" date="2006" name="Environ. Microbiol.">
        <title>Sequence analysis of three plasmids harboured in Rhodococcus erythropolis strain PR4.</title>
        <authorList>
            <person name="Sekine M."/>
            <person name="Tanikawa S."/>
            <person name="Omata S."/>
            <person name="Saito M."/>
            <person name="Fujisawa T."/>
            <person name="Tsukatani N."/>
            <person name="Tajima T."/>
            <person name="Sekigawa T."/>
            <person name="Kosugi H."/>
            <person name="Matsuo Y."/>
            <person name="Nishiko R."/>
            <person name="Imamura K."/>
            <person name="Ito M."/>
            <person name="Narita H."/>
            <person name="Tago S."/>
            <person name="Fujita N."/>
            <person name="Harayama S."/>
        </authorList>
    </citation>
    <scope>NUCLEOTIDE SEQUENCE [LARGE SCALE GENOMIC DNA]</scope>
    <source>
        <strain evidence="3">PR4 / NBRC 100887</strain>
    </source>
</reference>
<feature type="transmembrane region" description="Helical" evidence="1">
    <location>
        <begin position="31"/>
        <end position="53"/>
    </location>
</feature>
<evidence type="ECO:0000313" key="2">
    <source>
        <dbReference type="EMBL" id="BAH36478.1"/>
    </source>
</evidence>
<keyword evidence="1" id="KW-1133">Transmembrane helix</keyword>
<keyword evidence="1" id="KW-0472">Membrane</keyword>
<accession>C0ZU62</accession>
<dbReference type="KEGG" id="rer:RER_57700"/>